<comment type="caution">
    <text evidence="5">The sequence shown here is derived from an EMBL/GenBank/DDBJ whole genome shotgun (WGS) entry which is preliminary data.</text>
</comment>
<organism evidence="5 6">
    <name type="scientific">Magnetospirillum aberrantis SpK</name>
    <dbReference type="NCBI Taxonomy" id="908842"/>
    <lineage>
        <taxon>Bacteria</taxon>
        <taxon>Pseudomonadati</taxon>
        <taxon>Pseudomonadota</taxon>
        <taxon>Alphaproteobacteria</taxon>
        <taxon>Rhodospirillales</taxon>
        <taxon>Rhodospirillaceae</taxon>
        <taxon>Magnetospirillum</taxon>
    </lineage>
</organism>
<dbReference type="InterPro" id="IPR001789">
    <property type="entry name" value="Sig_transdc_resp-reg_receiver"/>
</dbReference>
<dbReference type="AlphaFoldDB" id="A0A7C9UUH8"/>
<dbReference type="Pfam" id="PF00072">
    <property type="entry name" value="Response_reg"/>
    <property type="match status" value="1"/>
</dbReference>
<dbReference type="InterPro" id="IPR050595">
    <property type="entry name" value="Bact_response_regulator"/>
</dbReference>
<evidence type="ECO:0000259" key="4">
    <source>
        <dbReference type="PROSITE" id="PS50110"/>
    </source>
</evidence>
<dbReference type="SMART" id="SM00448">
    <property type="entry name" value="REC"/>
    <property type="match status" value="1"/>
</dbReference>
<name>A0A7C9UUH8_9PROT</name>
<dbReference type="InterPro" id="IPR011006">
    <property type="entry name" value="CheY-like_superfamily"/>
</dbReference>
<dbReference type="GO" id="GO:0000160">
    <property type="term" value="P:phosphorelay signal transduction system"/>
    <property type="evidence" value="ECO:0007669"/>
    <property type="project" value="UniProtKB-KW"/>
</dbReference>
<feature type="domain" description="Response regulatory" evidence="4">
    <location>
        <begin position="4"/>
        <end position="119"/>
    </location>
</feature>
<evidence type="ECO:0000256" key="1">
    <source>
        <dbReference type="ARBA" id="ARBA00022553"/>
    </source>
</evidence>
<gene>
    <name evidence="5" type="ORF">G4223_11475</name>
</gene>
<reference evidence="5 6" key="1">
    <citation type="submission" date="2020-02" db="EMBL/GenBank/DDBJ databases">
        <authorList>
            <person name="Dziuba M."/>
            <person name="Kuznetsov B."/>
            <person name="Mardanov A."/>
            <person name="Ravin N."/>
            <person name="Grouzdev D."/>
        </authorList>
    </citation>
    <scope>NUCLEOTIDE SEQUENCE [LARGE SCALE GENOMIC DNA]</scope>
    <source>
        <strain evidence="5 6">SpK</strain>
    </source>
</reference>
<dbReference type="PANTHER" id="PTHR44591">
    <property type="entry name" value="STRESS RESPONSE REGULATOR PROTEIN 1"/>
    <property type="match status" value="1"/>
</dbReference>
<dbReference type="PROSITE" id="PS50110">
    <property type="entry name" value="RESPONSE_REGULATORY"/>
    <property type="match status" value="1"/>
</dbReference>
<keyword evidence="1 3" id="KW-0597">Phosphoprotein</keyword>
<keyword evidence="2" id="KW-0902">Two-component regulatory system</keyword>
<keyword evidence="6" id="KW-1185">Reference proteome</keyword>
<dbReference type="RefSeq" id="WP_163679519.1">
    <property type="nucleotide sequence ID" value="NZ_JAAIYP010000038.1"/>
</dbReference>
<evidence type="ECO:0000313" key="5">
    <source>
        <dbReference type="EMBL" id="NFV80728.1"/>
    </source>
</evidence>
<proteinExistence type="predicted"/>
<dbReference type="SUPFAM" id="SSF52172">
    <property type="entry name" value="CheY-like"/>
    <property type="match status" value="1"/>
</dbReference>
<dbReference type="Proteomes" id="UP000480684">
    <property type="component" value="Unassembled WGS sequence"/>
</dbReference>
<evidence type="ECO:0000256" key="3">
    <source>
        <dbReference type="PROSITE-ProRule" id="PRU00169"/>
    </source>
</evidence>
<sequence length="120" mass="12985">MPRNILIVDDSRFSRLSLRAIIAEKMPDAYVCEAANGAEAMAVVEEMMLDFVFLDYNMPGDDGLTVGRAIRARQPEARLAMVTANVQGALAEEVRAAGIDFIGKPIKAAAIADFLGREQA</sequence>
<dbReference type="EMBL" id="JAAIYP010000038">
    <property type="protein sequence ID" value="NFV80728.1"/>
    <property type="molecule type" value="Genomic_DNA"/>
</dbReference>
<protein>
    <submittedName>
        <fullName evidence="5">Response regulator</fullName>
    </submittedName>
</protein>
<feature type="modified residue" description="4-aspartylphosphate" evidence="3">
    <location>
        <position position="55"/>
    </location>
</feature>
<accession>A0A7C9UUH8</accession>
<dbReference type="Gene3D" id="3.40.50.2300">
    <property type="match status" value="1"/>
</dbReference>
<dbReference type="PANTHER" id="PTHR44591:SF14">
    <property type="entry name" value="PROTEIN PILG"/>
    <property type="match status" value="1"/>
</dbReference>
<evidence type="ECO:0000313" key="6">
    <source>
        <dbReference type="Proteomes" id="UP000480684"/>
    </source>
</evidence>
<evidence type="ECO:0000256" key="2">
    <source>
        <dbReference type="ARBA" id="ARBA00023012"/>
    </source>
</evidence>